<dbReference type="AlphaFoldDB" id="A0A3E2W203"/>
<dbReference type="RefSeq" id="WP_117442047.1">
    <property type="nucleotide sequence ID" value="NZ_JAKNHC010000013.1"/>
</dbReference>
<name>A0A3E2W203_CLOIN</name>
<dbReference type="PANTHER" id="PTHR48081:SF6">
    <property type="entry name" value="PEPTIDASE S9 PROLYL OLIGOPEPTIDASE CATALYTIC DOMAIN-CONTAINING PROTEIN"/>
    <property type="match status" value="1"/>
</dbReference>
<feature type="domain" description="BD-FAE-like" evidence="2">
    <location>
        <begin position="29"/>
        <end position="242"/>
    </location>
</feature>
<protein>
    <submittedName>
        <fullName evidence="3">Alpha/beta hydrolase</fullName>
    </submittedName>
</protein>
<dbReference type="PANTHER" id="PTHR48081">
    <property type="entry name" value="AB HYDROLASE SUPERFAMILY PROTEIN C4A8.06C"/>
    <property type="match status" value="1"/>
</dbReference>
<dbReference type="Proteomes" id="UP000260025">
    <property type="component" value="Unassembled WGS sequence"/>
</dbReference>
<dbReference type="EMBL" id="QVEV01000003">
    <property type="protein sequence ID" value="RGC18086.1"/>
    <property type="molecule type" value="Genomic_DNA"/>
</dbReference>
<reference evidence="3 4" key="1">
    <citation type="submission" date="2018-08" db="EMBL/GenBank/DDBJ databases">
        <title>A genome reference for cultivated species of the human gut microbiota.</title>
        <authorList>
            <person name="Zou Y."/>
            <person name="Xue W."/>
            <person name="Luo G."/>
        </authorList>
    </citation>
    <scope>NUCLEOTIDE SEQUENCE [LARGE SCALE GENOMIC DNA]</scope>
    <source>
        <strain evidence="3 4">OF01-2LB</strain>
    </source>
</reference>
<proteinExistence type="predicted"/>
<organism evidence="3 4">
    <name type="scientific">Clostridium innocuum</name>
    <dbReference type="NCBI Taxonomy" id="1522"/>
    <lineage>
        <taxon>Bacteria</taxon>
        <taxon>Bacillati</taxon>
        <taxon>Bacillota</taxon>
        <taxon>Clostridia</taxon>
        <taxon>Eubacteriales</taxon>
        <taxon>Clostridiaceae</taxon>
        <taxon>Clostridium</taxon>
    </lineage>
</organism>
<dbReference type="Gene3D" id="3.40.50.1820">
    <property type="entry name" value="alpha/beta hydrolase"/>
    <property type="match status" value="1"/>
</dbReference>
<dbReference type="InterPro" id="IPR049492">
    <property type="entry name" value="BD-FAE-like_dom"/>
</dbReference>
<dbReference type="Pfam" id="PF20434">
    <property type="entry name" value="BD-FAE"/>
    <property type="match status" value="1"/>
</dbReference>
<dbReference type="OrthoDB" id="9794725at2"/>
<dbReference type="InterPro" id="IPR050300">
    <property type="entry name" value="GDXG_lipolytic_enzyme"/>
</dbReference>
<evidence type="ECO:0000313" key="4">
    <source>
        <dbReference type="Proteomes" id="UP000260025"/>
    </source>
</evidence>
<keyword evidence="1 3" id="KW-0378">Hydrolase</keyword>
<dbReference type="InterPro" id="IPR029058">
    <property type="entry name" value="AB_hydrolase_fold"/>
</dbReference>
<dbReference type="GO" id="GO:0016787">
    <property type="term" value="F:hydrolase activity"/>
    <property type="evidence" value="ECO:0007669"/>
    <property type="project" value="UniProtKB-KW"/>
</dbReference>
<evidence type="ECO:0000313" key="3">
    <source>
        <dbReference type="EMBL" id="RGC18086.1"/>
    </source>
</evidence>
<evidence type="ECO:0000256" key="1">
    <source>
        <dbReference type="ARBA" id="ARBA00022801"/>
    </source>
</evidence>
<evidence type="ECO:0000259" key="2">
    <source>
        <dbReference type="Pfam" id="PF20434"/>
    </source>
</evidence>
<sequence>MLHTRYHLPSGAYFDTYIMNSEINYREYRKRPAIIVAPGGAYAIHATKESEPVAIQFMQMGYQVFVLHYSVGSDRSHPERGILKHALYPLQVIEMLETLHLVKEHADEWHIDANRIFLMGFSAGGHVCASCGVRWKDAKIVEQLSFIPKGEELKVTGIVLGYPFLVPNSDEFFEQHHLEAVQRVQGITNYVLYQSDTPSREDFDKVNLLNYISKDTVPMFLWHSIDDPVIDARNSTRFITKLLDYGIPAEYHLFGHGEHGKALENRLTHQPQETIDDHLNSWISLADYWMNRIGKE</sequence>
<gene>
    <name evidence="3" type="ORF">DXA38_03785</name>
</gene>
<dbReference type="SUPFAM" id="SSF53474">
    <property type="entry name" value="alpha/beta-Hydrolases"/>
    <property type="match status" value="1"/>
</dbReference>
<accession>A0A3E2W203</accession>
<comment type="caution">
    <text evidence="3">The sequence shown here is derived from an EMBL/GenBank/DDBJ whole genome shotgun (WGS) entry which is preliminary data.</text>
</comment>